<dbReference type="Proteomes" id="UP000185746">
    <property type="component" value="Chromosome"/>
</dbReference>
<dbReference type="KEGG" id="surl:BI350_02465"/>
<dbReference type="NCBIfam" id="TIGR01683">
    <property type="entry name" value="thiS"/>
    <property type="match status" value="1"/>
</dbReference>
<keyword evidence="2" id="KW-1185">Reference proteome</keyword>
<dbReference type="InterPro" id="IPR012675">
    <property type="entry name" value="Beta-grasp_dom_sf"/>
</dbReference>
<dbReference type="Gene3D" id="3.10.20.30">
    <property type="match status" value="1"/>
</dbReference>
<dbReference type="CDD" id="cd00565">
    <property type="entry name" value="Ubl_ThiS"/>
    <property type="match status" value="1"/>
</dbReference>
<accession>A0A1D8JCZ5</accession>
<dbReference type="RefSeq" id="WP_075526688.1">
    <property type="nucleotide sequence ID" value="NZ_CP017560.1"/>
</dbReference>
<dbReference type="InterPro" id="IPR016155">
    <property type="entry name" value="Mopterin_synth/thiamin_S_b"/>
</dbReference>
<proteinExistence type="predicted"/>
<name>A0A1D8JCZ5_9BACL</name>
<organism evidence="1 2">
    <name type="scientific">Sporosarcina ureilytica</name>
    <dbReference type="NCBI Taxonomy" id="298596"/>
    <lineage>
        <taxon>Bacteria</taxon>
        <taxon>Bacillati</taxon>
        <taxon>Bacillota</taxon>
        <taxon>Bacilli</taxon>
        <taxon>Bacillales</taxon>
        <taxon>Caryophanaceae</taxon>
        <taxon>Sporosarcina</taxon>
    </lineage>
</organism>
<dbReference type="InterPro" id="IPR003749">
    <property type="entry name" value="ThiS/MoaD-like"/>
</dbReference>
<dbReference type="EMBL" id="CP017560">
    <property type="protein sequence ID" value="AOV06580.1"/>
    <property type="molecule type" value="Genomic_DNA"/>
</dbReference>
<dbReference type="PANTHER" id="PTHR34472:SF1">
    <property type="entry name" value="SULFUR CARRIER PROTEIN THIS"/>
    <property type="match status" value="1"/>
</dbReference>
<reference evidence="1 2" key="1">
    <citation type="submission" date="2016-09" db="EMBL/GenBank/DDBJ databases">
        <title>Complete genome sequence of the Lysinibacillus sphaericus LMG 22257, a specie of Bacillus with ureolytic activity that can effectively biodeposit calcium carbonate.</title>
        <authorList>
            <person name="Yan W."/>
        </authorList>
    </citation>
    <scope>NUCLEOTIDE SEQUENCE [LARGE SCALE GENOMIC DNA]</scope>
    <source>
        <strain evidence="1 2">LMG 22257</strain>
    </source>
</reference>
<gene>
    <name evidence="1" type="ORF">BI350_02465</name>
</gene>
<dbReference type="PANTHER" id="PTHR34472">
    <property type="entry name" value="SULFUR CARRIER PROTEIN THIS"/>
    <property type="match status" value="1"/>
</dbReference>
<dbReference type="AlphaFoldDB" id="A0A1D8JCZ5"/>
<evidence type="ECO:0000313" key="2">
    <source>
        <dbReference type="Proteomes" id="UP000185746"/>
    </source>
</evidence>
<dbReference type="InterPro" id="IPR010035">
    <property type="entry name" value="Thi_S"/>
</dbReference>
<protein>
    <submittedName>
        <fullName evidence="1">Thiamine biosynthesis protein ThiS</fullName>
    </submittedName>
</protein>
<dbReference type="SUPFAM" id="SSF54285">
    <property type="entry name" value="MoaD/ThiS"/>
    <property type="match status" value="1"/>
</dbReference>
<evidence type="ECO:0000313" key="1">
    <source>
        <dbReference type="EMBL" id="AOV06580.1"/>
    </source>
</evidence>
<sequence>MTKKIELNGNTQEIPKAVENVQQLLVHLNLEERILIVELNKNILEKDAYDKPIMDRDQIEIIHFVGGG</sequence>
<dbReference type="Pfam" id="PF02597">
    <property type="entry name" value="ThiS"/>
    <property type="match status" value="1"/>
</dbReference>